<organism evidence="1">
    <name type="scientific">marine sediment metagenome</name>
    <dbReference type="NCBI Taxonomy" id="412755"/>
    <lineage>
        <taxon>unclassified sequences</taxon>
        <taxon>metagenomes</taxon>
        <taxon>ecological metagenomes</taxon>
    </lineage>
</organism>
<name>X0TJJ9_9ZZZZ</name>
<feature type="non-terminal residue" evidence="1">
    <location>
        <position position="1"/>
    </location>
</feature>
<accession>X0TJJ9</accession>
<sequence>PDKDGKLGLVGKEVVKQEIGRSPDFSDCMMMRMYFEIRTNEFTVLEGEGMF</sequence>
<dbReference type="AlphaFoldDB" id="X0TJJ9"/>
<comment type="caution">
    <text evidence="1">The sequence shown here is derived from an EMBL/GenBank/DDBJ whole genome shotgun (WGS) entry which is preliminary data.</text>
</comment>
<reference evidence="1" key="1">
    <citation type="journal article" date="2014" name="Front. Microbiol.">
        <title>High frequency of phylogenetically diverse reductive dehalogenase-homologous genes in deep subseafloor sedimentary metagenomes.</title>
        <authorList>
            <person name="Kawai M."/>
            <person name="Futagami T."/>
            <person name="Toyoda A."/>
            <person name="Takaki Y."/>
            <person name="Nishi S."/>
            <person name="Hori S."/>
            <person name="Arai W."/>
            <person name="Tsubouchi T."/>
            <person name="Morono Y."/>
            <person name="Uchiyama I."/>
            <person name="Ito T."/>
            <person name="Fujiyama A."/>
            <person name="Inagaki F."/>
            <person name="Takami H."/>
        </authorList>
    </citation>
    <scope>NUCLEOTIDE SEQUENCE</scope>
    <source>
        <strain evidence="1">Expedition CK06-06</strain>
    </source>
</reference>
<evidence type="ECO:0000313" key="1">
    <source>
        <dbReference type="EMBL" id="GAF76270.1"/>
    </source>
</evidence>
<dbReference type="EMBL" id="BARS01004316">
    <property type="protein sequence ID" value="GAF76270.1"/>
    <property type="molecule type" value="Genomic_DNA"/>
</dbReference>
<gene>
    <name evidence="1" type="ORF">S01H1_08410</name>
</gene>
<proteinExistence type="predicted"/>
<protein>
    <submittedName>
        <fullName evidence="1">Uncharacterized protein</fullName>
    </submittedName>
</protein>